<dbReference type="GeneID" id="20195123"/>
<dbReference type="FunCoup" id="T1EEX1">
    <property type="interactions" value="1957"/>
</dbReference>
<proteinExistence type="inferred from homology"/>
<evidence type="ECO:0000256" key="8">
    <source>
        <dbReference type="PROSITE-ProRule" id="PRU01006"/>
    </source>
</evidence>
<feature type="domain" description="Pep3/Vps18 beta-propeller" evidence="11">
    <location>
        <begin position="14"/>
        <end position="372"/>
    </location>
</feature>
<keyword evidence="9" id="KW-0175">Coiled coil</keyword>
<feature type="transmembrane region" description="Helical" evidence="10">
    <location>
        <begin position="465"/>
        <end position="486"/>
    </location>
</feature>
<evidence type="ECO:0000256" key="1">
    <source>
        <dbReference type="ARBA" id="ARBA00004492"/>
    </source>
</evidence>
<dbReference type="GO" id="GO:0006886">
    <property type="term" value="P:intracellular protein transport"/>
    <property type="evidence" value="ECO:0007669"/>
    <property type="project" value="UniProtKB-UniRule"/>
</dbReference>
<dbReference type="GO" id="GO:0030674">
    <property type="term" value="F:protein-macromolecule adaptor activity"/>
    <property type="evidence" value="ECO:0000318"/>
    <property type="project" value="GO_Central"/>
</dbReference>
<evidence type="ECO:0000256" key="9">
    <source>
        <dbReference type="SAM" id="Coils"/>
    </source>
</evidence>
<evidence type="ECO:0000259" key="11">
    <source>
        <dbReference type="Pfam" id="PF05131"/>
    </source>
</evidence>
<evidence type="ECO:0000256" key="6">
    <source>
        <dbReference type="ARBA" id="ARBA00022833"/>
    </source>
</evidence>
<keyword evidence="5" id="KW-0863">Zinc-finger</keyword>
<comment type="similarity">
    <text evidence="2">Belongs to the VPS18 family.</text>
</comment>
<dbReference type="CTD" id="20195123"/>
<feature type="repeat" description="CHCR" evidence="8">
    <location>
        <begin position="602"/>
        <end position="757"/>
    </location>
</feature>
<feature type="domain" description="Pep3/Vps18 RING C-terminal" evidence="12">
    <location>
        <begin position="836"/>
        <end position="931"/>
    </location>
</feature>
<evidence type="ECO:0000256" key="4">
    <source>
        <dbReference type="ARBA" id="ARBA00022723"/>
    </source>
</evidence>
<dbReference type="SUPFAM" id="SSF50978">
    <property type="entry name" value="WD40 repeat-like"/>
    <property type="match status" value="1"/>
</dbReference>
<dbReference type="EMBL" id="AMQM01003081">
    <property type="status" value="NOT_ANNOTATED_CDS"/>
    <property type="molecule type" value="Genomic_DNA"/>
</dbReference>
<dbReference type="Pfam" id="PF05131">
    <property type="entry name" value="Pep3_Vps18"/>
    <property type="match status" value="1"/>
</dbReference>
<evidence type="ECO:0000313" key="14">
    <source>
        <dbReference type="EnsemblMetazoa" id="HelroP109889"/>
    </source>
</evidence>
<feature type="coiled-coil region" evidence="9">
    <location>
        <begin position="795"/>
        <end position="829"/>
    </location>
</feature>
<keyword evidence="10" id="KW-1133">Transmembrane helix</keyword>
<dbReference type="GO" id="GO:0005768">
    <property type="term" value="C:endosome"/>
    <property type="evidence" value="ECO:0000318"/>
    <property type="project" value="GO_Central"/>
</dbReference>
<dbReference type="GO" id="GO:0008270">
    <property type="term" value="F:zinc ion binding"/>
    <property type="evidence" value="ECO:0007669"/>
    <property type="project" value="UniProtKB-KW"/>
</dbReference>
<dbReference type="PROSITE" id="PS50236">
    <property type="entry name" value="CHCR"/>
    <property type="match status" value="1"/>
</dbReference>
<dbReference type="GO" id="GO:0008333">
    <property type="term" value="P:endosome to lysosome transport"/>
    <property type="evidence" value="ECO:0000318"/>
    <property type="project" value="GO_Central"/>
</dbReference>
<dbReference type="GO" id="GO:0006904">
    <property type="term" value="P:vesicle docking involved in exocytosis"/>
    <property type="evidence" value="ECO:0000318"/>
    <property type="project" value="GO_Central"/>
</dbReference>
<sequence>MEVMLKKNDSKSAPMFNRQRITFDPPDPIKCVCVCNNQLIMALSKNTLIRIDLDRPPSTDEVELTKIQNDSVENMFMDPTGSHVIIAMSSTDNIYLPKNSRKPRVLTKLKGHKITSVAWNVKQQTEATTGLILVGTSKGVLFELELLSGESNKLFGQNFETYTKELCTFVRDKANDVTGLFFSELPQKKSDNNTGNKMYFVIVTVVSRLYQLVGPMTSQSSEGGPSFSCFFDNYSGRFQDFPCAKSCSQLSVYSTNHNNPPQRIAWLMDGDVYTGRINMAASPGMDDVIKDTKLIPYGPDSKKPIPISMAITQFHFLILLPNSLRVICLLNENLVEQDAYDGKFGALKGVTMDPIKRIIWSFSSRAIFKYNVVDENRDIWKIYMNMGEFNLAKQYCKDNDDHYDEIVNKEADHLFISGRYDECALAFAKSNRSFEEATLKFSNLTDKSPLKKFLLTKLDMMGEKVMMMMMMIMVMWVVMVMMMIIISNDDNEAANKVLFDRMKMEFKRFMETGRLQTLIRINAQLIYDIINGQGDESDFIFFASLISDYERLLRFHIERGQFEQALNVLSKQQVSKDIIYHYSPYLIHHIPSKTIDFWISKGSQLEPRSLLPSLVQYEKNSHYSKNNDSIRYIEYCIDRQHCRDRSVHNYLVSLYAKYNMEDRLMGYLLDQGDDPDAVCYDLKYALRVSSEHGLYRTCIHIFTTMRLFDEAVDLALMTDVELASQTATIPDDDDELRRKLWLKIARHVVEKEGDIEKTMGVVERGGNLINIQDVLPLFPDFVTIDHFKDAICTSLKNYNDEIEEIKKGMDEATDNAQEIRDKMAAFKNRCTKISKSDKCESCDFPLTLRDFYVFPCRHAFHMECLLNESWQHLSKHQRNQITELQRRIASLIMEKHQHQLSPAKTKEMTSLKKEMDALLASECIYCGTFMIECIDKPFIDKDQYDSVVQSWL</sequence>
<evidence type="ECO:0000313" key="15">
    <source>
        <dbReference type="Proteomes" id="UP000015101"/>
    </source>
</evidence>
<dbReference type="STRING" id="6412.T1EEX1"/>
<dbReference type="InParanoid" id="T1EEX1"/>
<dbReference type="OMA" id="WIQREKW"/>
<comment type="subcellular location">
    <subcellularLocation>
        <location evidence="1">Late endosome membrane</location>
        <topology evidence="1">Peripheral membrane protein</topology>
        <orientation evidence="1">Cytoplasmic side</orientation>
    </subcellularLocation>
</comment>
<evidence type="ECO:0000256" key="2">
    <source>
        <dbReference type="ARBA" id="ARBA00010454"/>
    </source>
</evidence>
<reference evidence="13 15" key="2">
    <citation type="journal article" date="2013" name="Nature">
        <title>Insights into bilaterian evolution from three spiralian genomes.</title>
        <authorList>
            <person name="Simakov O."/>
            <person name="Marletaz F."/>
            <person name="Cho S.J."/>
            <person name="Edsinger-Gonzales E."/>
            <person name="Havlak P."/>
            <person name="Hellsten U."/>
            <person name="Kuo D.H."/>
            <person name="Larsson T."/>
            <person name="Lv J."/>
            <person name="Arendt D."/>
            <person name="Savage R."/>
            <person name="Osoegawa K."/>
            <person name="de Jong P."/>
            <person name="Grimwood J."/>
            <person name="Chapman J.A."/>
            <person name="Shapiro H."/>
            <person name="Aerts A."/>
            <person name="Otillar R.P."/>
            <person name="Terry A.Y."/>
            <person name="Boore J.L."/>
            <person name="Grigoriev I.V."/>
            <person name="Lindberg D.R."/>
            <person name="Seaver E.C."/>
            <person name="Weisblat D.A."/>
            <person name="Putnam N.H."/>
            <person name="Rokhsar D.S."/>
        </authorList>
    </citation>
    <scope>NUCLEOTIDE SEQUENCE</scope>
</reference>
<keyword evidence="10" id="KW-0812">Transmembrane</keyword>
<dbReference type="InterPro" id="IPR036322">
    <property type="entry name" value="WD40_repeat_dom_sf"/>
</dbReference>
<dbReference type="GO" id="GO:0007032">
    <property type="term" value="P:endosome organization"/>
    <property type="evidence" value="ECO:0000318"/>
    <property type="project" value="GO_Central"/>
</dbReference>
<dbReference type="RefSeq" id="XP_009012866.1">
    <property type="nucleotide sequence ID" value="XM_009014618.1"/>
</dbReference>
<dbReference type="InterPro" id="IPR058919">
    <property type="entry name" value="Pep3/Vps18_RING_C"/>
</dbReference>
<dbReference type="Pfam" id="PF26148">
    <property type="entry name" value="VPS18_RING_C"/>
    <property type="match status" value="1"/>
</dbReference>
<evidence type="ECO:0000256" key="3">
    <source>
        <dbReference type="ARBA" id="ARBA00017338"/>
    </source>
</evidence>
<dbReference type="GO" id="GO:0007040">
    <property type="term" value="P:lysosome organization"/>
    <property type="evidence" value="ECO:0000318"/>
    <property type="project" value="GO_Central"/>
</dbReference>
<dbReference type="PANTHER" id="PTHR23323:SF26">
    <property type="entry name" value="VACUOLAR PROTEIN SORTING-ASSOCIATED PROTEIN 18 HOMOLOG"/>
    <property type="match status" value="1"/>
</dbReference>
<organism evidence="14 15">
    <name type="scientific">Helobdella robusta</name>
    <name type="common">Californian leech</name>
    <dbReference type="NCBI Taxonomy" id="6412"/>
    <lineage>
        <taxon>Eukaryota</taxon>
        <taxon>Metazoa</taxon>
        <taxon>Spiralia</taxon>
        <taxon>Lophotrochozoa</taxon>
        <taxon>Annelida</taxon>
        <taxon>Clitellata</taxon>
        <taxon>Hirudinea</taxon>
        <taxon>Rhynchobdellida</taxon>
        <taxon>Glossiphoniidae</taxon>
        <taxon>Helobdella</taxon>
    </lineage>
</organism>
<evidence type="ECO:0000256" key="5">
    <source>
        <dbReference type="ARBA" id="ARBA00022771"/>
    </source>
</evidence>
<dbReference type="AlphaFoldDB" id="T1EEX1"/>
<name>T1EEX1_HELRO</name>
<evidence type="ECO:0000313" key="13">
    <source>
        <dbReference type="EMBL" id="ESO08844.1"/>
    </source>
</evidence>
<dbReference type="PANTHER" id="PTHR23323">
    <property type="entry name" value="VACUOLAR PROTEIN SORTING-ASSOCIATED PROTEIN"/>
    <property type="match status" value="1"/>
</dbReference>
<dbReference type="EMBL" id="KB096023">
    <property type="protein sequence ID" value="ESO08844.1"/>
    <property type="molecule type" value="Genomic_DNA"/>
</dbReference>
<dbReference type="EnsemblMetazoa" id="HelroT109889">
    <property type="protein sequence ID" value="HelroP109889"/>
    <property type="gene ID" value="HelroG109889"/>
</dbReference>
<keyword evidence="15" id="KW-1185">Reference proteome</keyword>
<dbReference type="GO" id="GO:0048284">
    <property type="term" value="P:organelle fusion"/>
    <property type="evidence" value="ECO:0000318"/>
    <property type="project" value="GO_Central"/>
</dbReference>
<dbReference type="InterPro" id="IPR000547">
    <property type="entry name" value="Clathrin_H-chain/VPS_repeat"/>
</dbReference>
<protein>
    <recommendedName>
        <fullName evidence="3">Vacuolar protein sorting-associated protein 18 homolog</fullName>
    </recommendedName>
</protein>
<dbReference type="HOGENOM" id="CLU_003488_1_0_1"/>
<gene>
    <name evidence="14" type="primary">20195123</name>
    <name evidence="13" type="ORF">HELRODRAFT_109889</name>
</gene>
<evidence type="ECO:0000256" key="10">
    <source>
        <dbReference type="SAM" id="Phobius"/>
    </source>
</evidence>
<evidence type="ECO:0000256" key="7">
    <source>
        <dbReference type="ARBA" id="ARBA00023136"/>
    </source>
</evidence>
<keyword evidence="6" id="KW-0862">Zinc</keyword>
<dbReference type="eggNOG" id="KOG2034">
    <property type="taxonomic scope" value="Eukaryota"/>
</dbReference>
<reference evidence="15" key="1">
    <citation type="submission" date="2012-12" db="EMBL/GenBank/DDBJ databases">
        <authorList>
            <person name="Hellsten U."/>
            <person name="Grimwood J."/>
            <person name="Chapman J.A."/>
            <person name="Shapiro H."/>
            <person name="Aerts A."/>
            <person name="Otillar R.P."/>
            <person name="Terry A.Y."/>
            <person name="Boore J.L."/>
            <person name="Simakov O."/>
            <person name="Marletaz F."/>
            <person name="Cho S.-J."/>
            <person name="Edsinger-Gonzales E."/>
            <person name="Havlak P."/>
            <person name="Kuo D.-H."/>
            <person name="Larsson T."/>
            <person name="Lv J."/>
            <person name="Arendt D."/>
            <person name="Savage R."/>
            <person name="Osoegawa K."/>
            <person name="de Jong P."/>
            <person name="Lindberg D.R."/>
            <person name="Seaver E.C."/>
            <person name="Weisblat D.A."/>
            <person name="Putnam N.H."/>
            <person name="Grigoriev I.V."/>
            <person name="Rokhsar D.S."/>
        </authorList>
    </citation>
    <scope>NUCLEOTIDE SEQUENCE</scope>
</reference>
<dbReference type="KEGG" id="hro:HELRODRAFT_109889"/>
<dbReference type="Proteomes" id="UP000015101">
    <property type="component" value="Unassembled WGS sequence"/>
</dbReference>
<reference evidence="14" key="3">
    <citation type="submission" date="2015-06" db="UniProtKB">
        <authorList>
            <consortium name="EnsemblMetazoa"/>
        </authorList>
    </citation>
    <scope>IDENTIFICATION</scope>
</reference>
<dbReference type="GO" id="GO:0031902">
    <property type="term" value="C:late endosome membrane"/>
    <property type="evidence" value="ECO:0007669"/>
    <property type="project" value="UniProtKB-SubCell"/>
</dbReference>
<dbReference type="GO" id="GO:0030897">
    <property type="term" value="C:HOPS complex"/>
    <property type="evidence" value="ECO:0000318"/>
    <property type="project" value="GO_Central"/>
</dbReference>
<keyword evidence="7 10" id="KW-0472">Membrane</keyword>
<keyword evidence="4" id="KW-0479">Metal-binding</keyword>
<dbReference type="InterPro" id="IPR007810">
    <property type="entry name" value="Pep3/Vps18_beta-prop"/>
</dbReference>
<dbReference type="OrthoDB" id="1845386at2759"/>
<accession>T1EEX1</accession>
<evidence type="ECO:0000259" key="12">
    <source>
        <dbReference type="Pfam" id="PF26148"/>
    </source>
</evidence>